<dbReference type="Proteomes" id="UP001057498">
    <property type="component" value="Chromosome"/>
</dbReference>
<keyword evidence="9" id="KW-1185">Reference proteome</keyword>
<proteinExistence type="predicted"/>
<dbReference type="EMBL" id="AP025730">
    <property type="protein sequence ID" value="BDI07359.1"/>
    <property type="molecule type" value="Genomic_DNA"/>
</dbReference>
<dbReference type="Pfam" id="PF00892">
    <property type="entry name" value="EamA"/>
    <property type="match status" value="2"/>
</dbReference>
<evidence type="ECO:0000313" key="8">
    <source>
        <dbReference type="EMBL" id="BDI07359.1"/>
    </source>
</evidence>
<feature type="domain" description="EamA" evidence="7">
    <location>
        <begin position="9"/>
        <end position="138"/>
    </location>
</feature>
<organism evidence="8 9">
    <name type="scientific">Sphaerotilus microaerophilus</name>
    <dbReference type="NCBI Taxonomy" id="2914710"/>
    <lineage>
        <taxon>Bacteria</taxon>
        <taxon>Pseudomonadati</taxon>
        <taxon>Pseudomonadota</taxon>
        <taxon>Betaproteobacteria</taxon>
        <taxon>Burkholderiales</taxon>
        <taxon>Sphaerotilaceae</taxon>
        <taxon>Sphaerotilus</taxon>
    </lineage>
</organism>
<evidence type="ECO:0000256" key="4">
    <source>
        <dbReference type="ARBA" id="ARBA00022989"/>
    </source>
</evidence>
<protein>
    <submittedName>
        <fullName evidence="8">Transporter</fullName>
    </submittedName>
</protein>
<dbReference type="PANTHER" id="PTHR32322">
    <property type="entry name" value="INNER MEMBRANE TRANSPORTER"/>
    <property type="match status" value="1"/>
</dbReference>
<dbReference type="InterPro" id="IPR037185">
    <property type="entry name" value="EmrE-like"/>
</dbReference>
<sequence>MLQRRQLGMLVLLTLMWGTNWPMMKFSLRELTPLWFRALTMGGGALALALYFSWRGQSLRLPRSEWTRVLWLALPNIIGWHFFSILGLKELASGRASILGFTMPVWTVLIGVLLGMERLGPRVLLSLVAAIAAVGLLSFHELSRLAGRPLGVAWMQLAALGWAAGTVMMRRTRSTLPTEVVTVWMLVFGALFFWIAAPLAEPVPDVTRFSPAMWGSLVWGVFLNYGYAQVLWFSLARNLPPSASAFSIMAVPLVGIATATAIVGEVPHLNDWLAAACIMTAIASALIRRAPPAPVPAPAPAPAPQDRQP</sequence>
<keyword evidence="2" id="KW-1003">Cell membrane</keyword>
<reference evidence="8" key="1">
    <citation type="submission" date="2022-04" db="EMBL/GenBank/DDBJ databases">
        <title>Whole genome sequence of Sphaerotilus sp. FB-5.</title>
        <authorList>
            <person name="Takeda M."/>
            <person name="Narihara S."/>
            <person name="Akimoto M."/>
            <person name="Akimoto R."/>
            <person name="Nishiyashiki S."/>
            <person name="Murakami T."/>
        </authorList>
    </citation>
    <scope>NUCLEOTIDE SEQUENCE</scope>
    <source>
        <strain evidence="8">FB-5</strain>
    </source>
</reference>
<feature type="transmembrane region" description="Helical" evidence="6">
    <location>
        <begin position="98"/>
        <end position="116"/>
    </location>
</feature>
<dbReference type="SUPFAM" id="SSF103481">
    <property type="entry name" value="Multidrug resistance efflux transporter EmrE"/>
    <property type="match status" value="2"/>
</dbReference>
<accession>A0ABN6PQC6</accession>
<keyword evidence="3 6" id="KW-0812">Transmembrane</keyword>
<dbReference type="RefSeq" id="WP_251970557.1">
    <property type="nucleotide sequence ID" value="NZ_AP025730.1"/>
</dbReference>
<dbReference type="InterPro" id="IPR050638">
    <property type="entry name" value="AA-Vitamin_Transporters"/>
</dbReference>
<feature type="transmembrane region" description="Helical" evidence="6">
    <location>
        <begin position="181"/>
        <end position="200"/>
    </location>
</feature>
<evidence type="ECO:0000313" key="9">
    <source>
        <dbReference type="Proteomes" id="UP001057498"/>
    </source>
</evidence>
<comment type="subcellular location">
    <subcellularLocation>
        <location evidence="1">Cell membrane</location>
        <topology evidence="1">Multi-pass membrane protein</topology>
    </subcellularLocation>
</comment>
<keyword evidence="4 6" id="KW-1133">Transmembrane helix</keyword>
<feature type="transmembrane region" description="Helical" evidence="6">
    <location>
        <begin position="7"/>
        <end position="28"/>
    </location>
</feature>
<feature type="transmembrane region" description="Helical" evidence="6">
    <location>
        <begin position="66"/>
        <end position="86"/>
    </location>
</feature>
<feature type="transmembrane region" description="Helical" evidence="6">
    <location>
        <begin position="152"/>
        <end position="169"/>
    </location>
</feature>
<evidence type="ECO:0000259" key="7">
    <source>
        <dbReference type="Pfam" id="PF00892"/>
    </source>
</evidence>
<evidence type="ECO:0000256" key="1">
    <source>
        <dbReference type="ARBA" id="ARBA00004651"/>
    </source>
</evidence>
<feature type="transmembrane region" description="Helical" evidence="6">
    <location>
        <begin position="34"/>
        <end position="54"/>
    </location>
</feature>
<keyword evidence="5 6" id="KW-0472">Membrane</keyword>
<feature type="transmembrane region" description="Helical" evidence="6">
    <location>
        <begin position="123"/>
        <end position="140"/>
    </location>
</feature>
<evidence type="ECO:0000256" key="5">
    <source>
        <dbReference type="ARBA" id="ARBA00023136"/>
    </source>
</evidence>
<evidence type="ECO:0000256" key="2">
    <source>
        <dbReference type="ARBA" id="ARBA00022475"/>
    </source>
</evidence>
<name>A0ABN6PQC6_9BURK</name>
<dbReference type="PANTHER" id="PTHR32322:SF18">
    <property type="entry name" value="S-ADENOSYLMETHIONINE_S-ADENOSYLHOMOCYSTEINE TRANSPORTER"/>
    <property type="match status" value="1"/>
</dbReference>
<feature type="transmembrane region" description="Helical" evidence="6">
    <location>
        <begin position="212"/>
        <end position="233"/>
    </location>
</feature>
<dbReference type="InterPro" id="IPR000620">
    <property type="entry name" value="EamA_dom"/>
</dbReference>
<feature type="domain" description="EamA" evidence="7">
    <location>
        <begin position="150"/>
        <end position="283"/>
    </location>
</feature>
<evidence type="ECO:0000256" key="6">
    <source>
        <dbReference type="SAM" id="Phobius"/>
    </source>
</evidence>
<gene>
    <name evidence="8" type="ORF">CATMQ487_43290</name>
</gene>
<feature type="transmembrane region" description="Helical" evidence="6">
    <location>
        <begin position="245"/>
        <end position="263"/>
    </location>
</feature>
<evidence type="ECO:0000256" key="3">
    <source>
        <dbReference type="ARBA" id="ARBA00022692"/>
    </source>
</evidence>